<name>A0ABV2R2V4_9HYPH</name>
<evidence type="ECO:0000313" key="2">
    <source>
        <dbReference type="EMBL" id="MET4635005.1"/>
    </source>
</evidence>
<dbReference type="EMBL" id="JBEPSM010000002">
    <property type="protein sequence ID" value="MET4635005.1"/>
    <property type="molecule type" value="Genomic_DNA"/>
</dbReference>
<gene>
    <name evidence="2" type="ORF">ABIE08_002951</name>
</gene>
<keyword evidence="3" id="KW-1185">Reference proteome</keyword>
<proteinExistence type="predicted"/>
<organism evidence="2 3">
    <name type="scientific">Kaistia defluvii</name>
    <dbReference type="NCBI Taxonomy" id="410841"/>
    <lineage>
        <taxon>Bacteria</taxon>
        <taxon>Pseudomonadati</taxon>
        <taxon>Pseudomonadota</taxon>
        <taxon>Alphaproteobacteria</taxon>
        <taxon>Hyphomicrobiales</taxon>
        <taxon>Kaistiaceae</taxon>
        <taxon>Kaistia</taxon>
    </lineage>
</organism>
<protein>
    <submittedName>
        <fullName evidence="2">Uncharacterized protein</fullName>
    </submittedName>
</protein>
<dbReference type="RefSeq" id="WP_354552165.1">
    <property type="nucleotide sequence ID" value="NZ_JBEPSM010000002.1"/>
</dbReference>
<feature type="region of interest" description="Disordered" evidence="1">
    <location>
        <begin position="1"/>
        <end position="24"/>
    </location>
</feature>
<reference evidence="2 3" key="1">
    <citation type="submission" date="2024-06" db="EMBL/GenBank/DDBJ databases">
        <title>Sorghum-associated microbial communities from plants grown in Nebraska, USA.</title>
        <authorList>
            <person name="Schachtman D."/>
        </authorList>
    </citation>
    <scope>NUCLEOTIDE SEQUENCE [LARGE SCALE GENOMIC DNA]</scope>
    <source>
        <strain evidence="2 3">3207</strain>
    </source>
</reference>
<evidence type="ECO:0000313" key="3">
    <source>
        <dbReference type="Proteomes" id="UP001549321"/>
    </source>
</evidence>
<evidence type="ECO:0000256" key="1">
    <source>
        <dbReference type="SAM" id="MobiDB-lite"/>
    </source>
</evidence>
<accession>A0ABV2R2V4</accession>
<dbReference type="Proteomes" id="UP001549321">
    <property type="component" value="Unassembled WGS sequence"/>
</dbReference>
<comment type="caution">
    <text evidence="2">The sequence shown here is derived from an EMBL/GenBank/DDBJ whole genome shotgun (WGS) entry which is preliminary data.</text>
</comment>
<sequence>MTDLRRLGEFSGMNTAPGDGQLVIGRSENGEEYLMRWRSPTRILKEDGPDDQKPAYWARWHGDDKAEPKEWALTELTMEDVLDWA</sequence>